<dbReference type="AlphaFoldDB" id="A0A9E2L871"/>
<dbReference type="Pfam" id="PF02591">
    <property type="entry name" value="Zn_ribbon_9"/>
    <property type="match status" value="1"/>
</dbReference>
<feature type="domain" description="C4-type zinc ribbon" evidence="2">
    <location>
        <begin position="212"/>
        <end position="244"/>
    </location>
</feature>
<reference evidence="3" key="1">
    <citation type="journal article" date="2021" name="PeerJ">
        <title>Extensive microbial diversity within the chicken gut microbiome revealed by metagenomics and culture.</title>
        <authorList>
            <person name="Gilroy R."/>
            <person name="Ravi A."/>
            <person name="Getino M."/>
            <person name="Pursley I."/>
            <person name="Horton D.L."/>
            <person name="Alikhan N.F."/>
            <person name="Baker D."/>
            <person name="Gharbi K."/>
            <person name="Hall N."/>
            <person name="Watson M."/>
            <person name="Adriaenssens E.M."/>
            <person name="Foster-Nyarko E."/>
            <person name="Jarju S."/>
            <person name="Secka A."/>
            <person name="Antonio M."/>
            <person name="Oren A."/>
            <person name="Chaudhuri R.R."/>
            <person name="La Ragione R."/>
            <person name="Hildebrand F."/>
            <person name="Pallen M.J."/>
        </authorList>
    </citation>
    <scope>NUCLEOTIDE SEQUENCE</scope>
    <source>
        <strain evidence="3">G3-2149</strain>
    </source>
</reference>
<evidence type="ECO:0000313" key="4">
    <source>
        <dbReference type="Proteomes" id="UP000823865"/>
    </source>
</evidence>
<sequence>MAKDTKKDPMDLSIEEKLKNLYQLQTMLSEIDKIRTLRGELPLEVQDLEDEIEGLATRIEKIQNEIVEAKRDIANRKTQIEANHVAIEGYKTQLDNVRNNREYESLNKEIEFKTLDIELNEKRIREANVAIEHKNNEIQRCTEDMTERRTDLDIKKSELDEIISETKAEEEKLREKAKNLETTIEPRLLSAFKRIRKNSRNGLGIVYVQRDACGGCFNKIPPQRQLDIRMRKKIIVCEYCGRIMIDPELAGVKLEQKTVEEKPKRRRRKTEE</sequence>
<accession>A0A9E2L871</accession>
<evidence type="ECO:0000259" key="2">
    <source>
        <dbReference type="Pfam" id="PF02591"/>
    </source>
</evidence>
<evidence type="ECO:0000256" key="1">
    <source>
        <dbReference type="SAM" id="Coils"/>
    </source>
</evidence>
<proteinExistence type="predicted"/>
<keyword evidence="1" id="KW-0175">Coiled coil</keyword>
<dbReference type="InterPro" id="IPR052376">
    <property type="entry name" value="Oxidative_Scav/Glycosyltrans"/>
</dbReference>
<dbReference type="EMBL" id="JAHLFU010000190">
    <property type="protein sequence ID" value="MBU3853934.1"/>
    <property type="molecule type" value="Genomic_DNA"/>
</dbReference>
<evidence type="ECO:0000313" key="3">
    <source>
        <dbReference type="EMBL" id="MBU3853934.1"/>
    </source>
</evidence>
<feature type="coiled-coil region" evidence="1">
    <location>
        <begin position="117"/>
        <end position="183"/>
    </location>
</feature>
<dbReference type="Proteomes" id="UP000823865">
    <property type="component" value="Unassembled WGS sequence"/>
</dbReference>
<dbReference type="InterPro" id="IPR003743">
    <property type="entry name" value="Zf-RING_7"/>
</dbReference>
<reference evidence="3" key="2">
    <citation type="submission" date="2021-04" db="EMBL/GenBank/DDBJ databases">
        <authorList>
            <person name="Gilroy R."/>
        </authorList>
    </citation>
    <scope>NUCLEOTIDE SEQUENCE</scope>
    <source>
        <strain evidence="3">G3-2149</strain>
    </source>
</reference>
<gene>
    <name evidence="3" type="ORF">H9789_09015</name>
</gene>
<protein>
    <recommendedName>
        <fullName evidence="2">C4-type zinc ribbon domain-containing protein</fullName>
    </recommendedName>
</protein>
<name>A0A9E2L871_9BACT</name>
<dbReference type="Gene3D" id="1.10.287.1490">
    <property type="match status" value="1"/>
</dbReference>
<comment type="caution">
    <text evidence="3">The sequence shown here is derived from an EMBL/GenBank/DDBJ whole genome shotgun (WGS) entry which is preliminary data.</text>
</comment>
<dbReference type="PANTHER" id="PTHR39082">
    <property type="entry name" value="PHOSPHOLIPASE C-BETA-2-RELATED"/>
    <property type="match status" value="1"/>
</dbReference>
<dbReference type="PANTHER" id="PTHR39082:SF1">
    <property type="entry name" value="SCAVENGER RECEPTOR CLASS A MEMBER 3"/>
    <property type="match status" value="1"/>
</dbReference>
<feature type="coiled-coil region" evidence="1">
    <location>
        <begin position="45"/>
        <end position="79"/>
    </location>
</feature>
<organism evidence="3 4">
    <name type="scientific">Candidatus Paraprevotella stercoravium</name>
    <dbReference type="NCBI Taxonomy" id="2838725"/>
    <lineage>
        <taxon>Bacteria</taxon>
        <taxon>Pseudomonadati</taxon>
        <taxon>Bacteroidota</taxon>
        <taxon>Bacteroidia</taxon>
        <taxon>Bacteroidales</taxon>
        <taxon>Prevotellaceae</taxon>
        <taxon>Paraprevotella</taxon>
    </lineage>
</organism>